<gene>
    <name evidence="2" type="ORF">Slati_2685600</name>
</gene>
<reference evidence="2" key="1">
    <citation type="submission" date="2020-06" db="EMBL/GenBank/DDBJ databases">
        <authorList>
            <person name="Li T."/>
            <person name="Hu X."/>
            <person name="Zhang T."/>
            <person name="Song X."/>
            <person name="Zhang H."/>
            <person name="Dai N."/>
            <person name="Sheng W."/>
            <person name="Hou X."/>
            <person name="Wei L."/>
        </authorList>
    </citation>
    <scope>NUCLEOTIDE SEQUENCE</scope>
    <source>
        <strain evidence="2">KEN1</strain>
        <tissue evidence="2">Leaf</tissue>
    </source>
</reference>
<name>A0AAW2VW34_9LAMI</name>
<feature type="compositionally biased region" description="Low complexity" evidence="1">
    <location>
        <begin position="59"/>
        <end position="82"/>
    </location>
</feature>
<comment type="caution">
    <text evidence="2">The sequence shown here is derived from an EMBL/GenBank/DDBJ whole genome shotgun (WGS) entry which is preliminary data.</text>
</comment>
<reference evidence="2" key="2">
    <citation type="journal article" date="2024" name="Plant">
        <title>Genomic evolution and insights into agronomic trait innovations of Sesamum species.</title>
        <authorList>
            <person name="Miao H."/>
            <person name="Wang L."/>
            <person name="Qu L."/>
            <person name="Liu H."/>
            <person name="Sun Y."/>
            <person name="Le M."/>
            <person name="Wang Q."/>
            <person name="Wei S."/>
            <person name="Zheng Y."/>
            <person name="Lin W."/>
            <person name="Duan Y."/>
            <person name="Cao H."/>
            <person name="Xiong S."/>
            <person name="Wang X."/>
            <person name="Wei L."/>
            <person name="Li C."/>
            <person name="Ma Q."/>
            <person name="Ju M."/>
            <person name="Zhao R."/>
            <person name="Li G."/>
            <person name="Mu C."/>
            <person name="Tian Q."/>
            <person name="Mei H."/>
            <person name="Zhang T."/>
            <person name="Gao T."/>
            <person name="Zhang H."/>
        </authorList>
    </citation>
    <scope>NUCLEOTIDE SEQUENCE</scope>
    <source>
        <strain evidence="2">KEN1</strain>
    </source>
</reference>
<accession>A0AAW2VW34</accession>
<dbReference type="EMBL" id="JACGWN010000009">
    <property type="protein sequence ID" value="KAL0433513.1"/>
    <property type="molecule type" value="Genomic_DNA"/>
</dbReference>
<feature type="compositionally biased region" description="Polar residues" evidence="1">
    <location>
        <begin position="106"/>
        <end position="115"/>
    </location>
</feature>
<evidence type="ECO:0000256" key="1">
    <source>
        <dbReference type="SAM" id="MobiDB-lite"/>
    </source>
</evidence>
<dbReference type="AlphaFoldDB" id="A0AAW2VW34"/>
<feature type="compositionally biased region" description="Basic and acidic residues" evidence="1">
    <location>
        <begin position="89"/>
        <end position="101"/>
    </location>
</feature>
<protein>
    <submittedName>
        <fullName evidence="2">Uncharacterized protein</fullName>
    </submittedName>
</protein>
<proteinExistence type="predicted"/>
<feature type="region of interest" description="Disordered" evidence="1">
    <location>
        <begin position="59"/>
        <end position="126"/>
    </location>
</feature>
<evidence type="ECO:0000313" key="2">
    <source>
        <dbReference type="EMBL" id="KAL0433513.1"/>
    </source>
</evidence>
<sequence length="126" mass="13902">MGERKAGKVVKIVHETNYIIANYPTLRLFSSTSASFSWAWDSFEGLATSSFIDLGSSSSGFFSSTTPLSTWPDASLTSSSASPKRRSRSSSEKHPGQDQVKHKQNNKVPSKSQITYLIPREDSLRL</sequence>
<organism evidence="2">
    <name type="scientific">Sesamum latifolium</name>
    <dbReference type="NCBI Taxonomy" id="2727402"/>
    <lineage>
        <taxon>Eukaryota</taxon>
        <taxon>Viridiplantae</taxon>
        <taxon>Streptophyta</taxon>
        <taxon>Embryophyta</taxon>
        <taxon>Tracheophyta</taxon>
        <taxon>Spermatophyta</taxon>
        <taxon>Magnoliopsida</taxon>
        <taxon>eudicotyledons</taxon>
        <taxon>Gunneridae</taxon>
        <taxon>Pentapetalae</taxon>
        <taxon>asterids</taxon>
        <taxon>lamiids</taxon>
        <taxon>Lamiales</taxon>
        <taxon>Pedaliaceae</taxon>
        <taxon>Sesamum</taxon>
    </lineage>
</organism>